<dbReference type="RefSeq" id="WP_281779880.1">
    <property type="nucleotide sequence ID" value="NZ_AP027041.1"/>
</dbReference>
<keyword evidence="1" id="KW-0812">Transmembrane</keyword>
<evidence type="ECO:0000256" key="1">
    <source>
        <dbReference type="SAM" id="Phobius"/>
    </source>
</evidence>
<feature type="transmembrane region" description="Helical" evidence="1">
    <location>
        <begin position="72"/>
        <end position="91"/>
    </location>
</feature>
<gene>
    <name evidence="2" type="ORF">LA521A_31940</name>
</gene>
<reference evidence="2 3" key="1">
    <citation type="journal article" date="2023" name="Int. J. Syst. Evol. Microbiol.">
        <title>Physiological and genomic analyses of cobalamin (vitamin B12)-auxotrophy of Lysobacter auxotrophicus sp. nov., a methionine-auxotrophic chitinolytic bacterium isolated from chitin-treated soil.</title>
        <authorList>
            <person name="Saito A."/>
            <person name="Dohra H."/>
            <person name="Hamada M."/>
            <person name="Moriuchi R."/>
            <person name="Kotsuchibashi Y."/>
            <person name="Mori K."/>
        </authorList>
    </citation>
    <scope>NUCLEOTIDE SEQUENCE [LARGE SCALE GENOMIC DNA]</scope>
    <source>
        <strain evidence="2 3">5-21a</strain>
    </source>
</reference>
<protein>
    <submittedName>
        <fullName evidence="2">Uncharacterized protein</fullName>
    </submittedName>
</protein>
<keyword evidence="1" id="KW-1133">Transmembrane helix</keyword>
<organism evidence="2 3">
    <name type="scientific">Lysobacter auxotrophicus</name>
    <dbReference type="NCBI Taxonomy" id="2992573"/>
    <lineage>
        <taxon>Bacteria</taxon>
        <taxon>Pseudomonadati</taxon>
        <taxon>Pseudomonadota</taxon>
        <taxon>Gammaproteobacteria</taxon>
        <taxon>Lysobacterales</taxon>
        <taxon>Lysobacteraceae</taxon>
        <taxon>Lysobacter</taxon>
    </lineage>
</organism>
<dbReference type="Proteomes" id="UP001317822">
    <property type="component" value="Chromosome"/>
</dbReference>
<proteinExistence type="predicted"/>
<evidence type="ECO:0000313" key="2">
    <source>
        <dbReference type="EMBL" id="BDU17993.1"/>
    </source>
</evidence>
<feature type="transmembrane region" description="Helical" evidence="1">
    <location>
        <begin position="39"/>
        <end position="60"/>
    </location>
</feature>
<keyword evidence="1" id="KW-0472">Membrane</keyword>
<evidence type="ECO:0000313" key="3">
    <source>
        <dbReference type="Proteomes" id="UP001317822"/>
    </source>
</evidence>
<keyword evidence="3" id="KW-1185">Reference proteome</keyword>
<sequence>MKLAMPPNAIPRGSLYLTFAFLAYGTLVVRNGLVAGPWASGTALGIGFSLCIAGTLLTMFIAARRAYRAGRLLWMLATLLVWPLAYIYALYVDRGR</sequence>
<accession>A0ABM8DHF7</accession>
<name>A0ABM8DHF7_9GAMM</name>
<dbReference type="EMBL" id="AP027041">
    <property type="protein sequence ID" value="BDU17993.1"/>
    <property type="molecule type" value="Genomic_DNA"/>
</dbReference>
<feature type="transmembrane region" description="Helical" evidence="1">
    <location>
        <begin position="15"/>
        <end position="33"/>
    </location>
</feature>